<evidence type="ECO:0000256" key="1">
    <source>
        <dbReference type="ARBA" id="ARBA00004418"/>
    </source>
</evidence>
<dbReference type="SUPFAM" id="SSF49265">
    <property type="entry name" value="Fibronectin type III"/>
    <property type="match status" value="1"/>
</dbReference>
<keyword evidence="5" id="KW-0326">Glycosidase</keyword>
<evidence type="ECO:0000256" key="3">
    <source>
        <dbReference type="ARBA" id="ARBA00022764"/>
    </source>
</evidence>
<comment type="subcellular location">
    <subcellularLocation>
        <location evidence="1">Periplasm</location>
    </subcellularLocation>
</comment>
<keyword evidence="2 7" id="KW-0732">Signal</keyword>
<name>A0A420XRS8_9ACTN</name>
<dbReference type="InterPro" id="IPR003961">
    <property type="entry name" value="FN3_dom"/>
</dbReference>
<dbReference type="GO" id="GO:0042597">
    <property type="term" value="C:periplasmic space"/>
    <property type="evidence" value="ECO:0007669"/>
    <property type="project" value="UniProtKB-SubCell"/>
</dbReference>
<organism evidence="9 10">
    <name type="scientific">Motilibacter peucedani</name>
    <dbReference type="NCBI Taxonomy" id="598650"/>
    <lineage>
        <taxon>Bacteria</taxon>
        <taxon>Bacillati</taxon>
        <taxon>Actinomycetota</taxon>
        <taxon>Actinomycetes</taxon>
        <taxon>Motilibacterales</taxon>
        <taxon>Motilibacteraceae</taxon>
        <taxon>Motilibacter</taxon>
    </lineage>
</organism>
<dbReference type="Proteomes" id="UP000281955">
    <property type="component" value="Unassembled WGS sequence"/>
</dbReference>
<protein>
    <submittedName>
        <fullName evidence="9">Heparinase II/III-like protein</fullName>
    </submittedName>
</protein>
<keyword evidence="5" id="KW-0378">Hydrolase</keyword>
<dbReference type="InterPro" id="IPR036116">
    <property type="entry name" value="FN3_sf"/>
</dbReference>
<dbReference type="Pfam" id="PF07940">
    <property type="entry name" value="Hepar_II_III_C"/>
    <property type="match status" value="1"/>
</dbReference>
<accession>A0A420XRS8</accession>
<dbReference type="Gene3D" id="2.60.40.10">
    <property type="entry name" value="Immunoglobulins"/>
    <property type="match status" value="1"/>
</dbReference>
<dbReference type="GO" id="GO:0016798">
    <property type="term" value="F:hydrolase activity, acting on glycosyl bonds"/>
    <property type="evidence" value="ECO:0007669"/>
    <property type="project" value="UniProtKB-KW"/>
</dbReference>
<dbReference type="InterPro" id="IPR013783">
    <property type="entry name" value="Ig-like_fold"/>
</dbReference>
<feature type="domain" description="Fibronectin type-III" evidence="8">
    <location>
        <begin position="722"/>
        <end position="814"/>
    </location>
</feature>
<dbReference type="EMBL" id="RBWV01000010">
    <property type="protein sequence ID" value="RKS77603.1"/>
    <property type="molecule type" value="Genomic_DNA"/>
</dbReference>
<evidence type="ECO:0000313" key="10">
    <source>
        <dbReference type="Proteomes" id="UP000281955"/>
    </source>
</evidence>
<sequence length="912" mass="92235">MQVSRPARLVALSLAVSLTLGLAGTTAARAEDPLSAPADLAAAVRLAAPAAAGATTAAAASPVDQAAAAAQCDLSFGKAAPTRDPADANALMHGRVVIGHYGSFRLTKDPSWRPVRTLDSSGNDHMHSLFWLLPLLREGVRRHNKAMVDRFYAVLADWVEDNPPGGRTQAHAWGDPIQQGYRALVLTCAAAGPFGTAPWLVASMKQHVAYLSSARHYQGSNNASLHQQMGVYALSAALRWPAPRAVAVRRMSALVTRLVKADGSDGEASPAYALSNYGWFLDAAERMRRVGDPIPASFGVLGNVPGFIAAATRPDGKLESLGDTSPAAVSPTLWRGTVAEFAATGGLTGPRPESVFAAYAGGYVFGRSGWGQSRPLTDETFFSLRAGARSGIPHAHDDATSLTLYSHGSPLVLDPGQWQYQYGPMRSYVIGHSAHNVVVVDGARRVSQGTPPLQVASTGDIDVATTVDRGYRGTTVTRTVAYDRAHDAIVVWDRLHSATSVRAAQQWTLGADRSVQLAADAAHTGGAGGNLDVLVSTPGTALTVASGAKSPYRGWVSSGYGTISAAPSLRSTATGTDLQWVTVLVPRAAGTSASAAASSASVGPAGLSVRVDTAAGSSVLTLDGGTGAARSGTVTPTVAASDGLVLAGTAAGFSLSGLVPGAPVSLEAAPVDGATGWAPVVAGTASAAGTFTTSAPVPVSTQFRAVSGGTASTPVLVAAAVAPTAPVVSVSAGAAGSATVSWTPPVSDGGAPLTGYTLAIGGRTTKLAPDRTSVSLTGLAPGPLPVVLTATNAVARSAAGRARADVAVYPTLVSVSPRGRIRDGHVVTLRLAGLLPGQAAVVEATPPAPAAGGAAVAPSRTRVRVAADGTAVLRMTPHATATWTVTSAGVTSSPVAITVVPKPAAKPAPKKK</sequence>
<dbReference type="CDD" id="cd00063">
    <property type="entry name" value="FN3"/>
    <property type="match status" value="1"/>
</dbReference>
<evidence type="ECO:0000256" key="4">
    <source>
        <dbReference type="ARBA" id="ARBA00023239"/>
    </source>
</evidence>
<dbReference type="InParanoid" id="A0A420XRS8"/>
<evidence type="ECO:0000256" key="7">
    <source>
        <dbReference type="SAM" id="SignalP"/>
    </source>
</evidence>
<dbReference type="SUPFAM" id="SSF48230">
    <property type="entry name" value="Chondroitin AC/alginate lyase"/>
    <property type="match status" value="1"/>
</dbReference>
<evidence type="ECO:0000256" key="6">
    <source>
        <dbReference type="ARBA" id="ARBA00023326"/>
    </source>
</evidence>
<feature type="signal peptide" evidence="7">
    <location>
        <begin position="1"/>
        <end position="30"/>
    </location>
</feature>
<dbReference type="InterPro" id="IPR012480">
    <property type="entry name" value="Hepar_II_III_C"/>
</dbReference>
<evidence type="ECO:0000256" key="2">
    <source>
        <dbReference type="ARBA" id="ARBA00022729"/>
    </source>
</evidence>
<gene>
    <name evidence="9" type="ORF">CLV35_1297</name>
</gene>
<dbReference type="Pfam" id="PF00041">
    <property type="entry name" value="fn3"/>
    <property type="match status" value="1"/>
</dbReference>
<keyword evidence="4" id="KW-0456">Lyase</keyword>
<dbReference type="GO" id="GO:0000272">
    <property type="term" value="P:polysaccharide catabolic process"/>
    <property type="evidence" value="ECO:0007669"/>
    <property type="project" value="UniProtKB-KW"/>
</dbReference>
<keyword evidence="6" id="KW-0624">Polysaccharide degradation</keyword>
<keyword evidence="6" id="KW-0119">Carbohydrate metabolism</keyword>
<dbReference type="GO" id="GO:0016829">
    <property type="term" value="F:lyase activity"/>
    <property type="evidence" value="ECO:0007669"/>
    <property type="project" value="UniProtKB-KW"/>
</dbReference>
<dbReference type="PANTHER" id="PTHR39210:SF1">
    <property type="entry name" value="HEPARIN-SULFATE LYASE"/>
    <property type="match status" value="1"/>
</dbReference>
<dbReference type="PANTHER" id="PTHR39210">
    <property type="entry name" value="HEPARIN-SULFATE LYASE"/>
    <property type="match status" value="1"/>
</dbReference>
<reference evidence="9 10" key="1">
    <citation type="submission" date="2018-10" db="EMBL/GenBank/DDBJ databases">
        <title>Genomic Encyclopedia of Archaeal and Bacterial Type Strains, Phase II (KMG-II): from individual species to whole genera.</title>
        <authorList>
            <person name="Goeker M."/>
        </authorList>
    </citation>
    <scope>NUCLEOTIDE SEQUENCE [LARGE SCALE GENOMIC DNA]</scope>
    <source>
        <strain evidence="9 10">RP-AC37</strain>
    </source>
</reference>
<evidence type="ECO:0000256" key="5">
    <source>
        <dbReference type="ARBA" id="ARBA00023295"/>
    </source>
</evidence>
<dbReference type="Gene3D" id="2.70.98.70">
    <property type="match status" value="1"/>
</dbReference>
<keyword evidence="10" id="KW-1185">Reference proteome</keyword>
<keyword evidence="3" id="KW-0574">Periplasm</keyword>
<dbReference type="AlphaFoldDB" id="A0A420XRS8"/>
<dbReference type="InterPro" id="IPR008929">
    <property type="entry name" value="Chondroitin_lyas"/>
</dbReference>
<feature type="chain" id="PRO_5039531615" evidence="7">
    <location>
        <begin position="31"/>
        <end position="912"/>
    </location>
</feature>
<dbReference type="PROSITE" id="PS50853">
    <property type="entry name" value="FN3"/>
    <property type="match status" value="1"/>
</dbReference>
<evidence type="ECO:0000259" key="8">
    <source>
        <dbReference type="PROSITE" id="PS50853"/>
    </source>
</evidence>
<dbReference type="Gene3D" id="1.50.10.100">
    <property type="entry name" value="Chondroitin AC/alginate lyase"/>
    <property type="match status" value="1"/>
</dbReference>
<proteinExistence type="predicted"/>
<evidence type="ECO:0000313" key="9">
    <source>
        <dbReference type="EMBL" id="RKS77603.1"/>
    </source>
</evidence>
<comment type="caution">
    <text evidence="9">The sequence shown here is derived from an EMBL/GenBank/DDBJ whole genome shotgun (WGS) entry which is preliminary data.</text>
</comment>